<keyword evidence="3" id="KW-1185">Reference proteome</keyword>
<dbReference type="OrthoDB" id="4199007at2759"/>
<dbReference type="GeneID" id="10032164"/>
<feature type="compositionally biased region" description="Basic and acidic residues" evidence="1">
    <location>
        <begin position="111"/>
        <end position="126"/>
    </location>
</feature>
<organism evidence="3">
    <name type="scientific">Arthroderma gypseum (strain ATCC MYA-4604 / CBS 118893)</name>
    <name type="common">Microsporum gypseum</name>
    <dbReference type="NCBI Taxonomy" id="535722"/>
    <lineage>
        <taxon>Eukaryota</taxon>
        <taxon>Fungi</taxon>
        <taxon>Dikarya</taxon>
        <taxon>Ascomycota</taxon>
        <taxon>Pezizomycotina</taxon>
        <taxon>Eurotiomycetes</taxon>
        <taxon>Eurotiomycetidae</taxon>
        <taxon>Onygenales</taxon>
        <taxon>Arthrodermataceae</taxon>
        <taxon>Nannizzia</taxon>
    </lineage>
</organism>
<dbReference type="AlphaFoldDB" id="E5R2W9"/>
<dbReference type="VEuPathDB" id="FungiDB:MGYG_00927"/>
<evidence type="ECO:0000256" key="1">
    <source>
        <dbReference type="SAM" id="MobiDB-lite"/>
    </source>
</evidence>
<reference evidence="3" key="1">
    <citation type="journal article" date="2012" name="MBio">
        <title>Comparative genome analysis of Trichophyton rubrum and related dermatophytes reveals candidate genes involved in infection.</title>
        <authorList>
            <person name="Martinez D.A."/>
            <person name="Oliver B.G."/>
            <person name="Graeser Y."/>
            <person name="Goldberg J.M."/>
            <person name="Li W."/>
            <person name="Martinez-Rossi N.M."/>
            <person name="Monod M."/>
            <person name="Shelest E."/>
            <person name="Barton R.C."/>
            <person name="Birch E."/>
            <person name="Brakhage A.A."/>
            <person name="Chen Z."/>
            <person name="Gurr S.J."/>
            <person name="Heiman D."/>
            <person name="Heitman J."/>
            <person name="Kosti I."/>
            <person name="Rossi A."/>
            <person name="Saif S."/>
            <person name="Samalova M."/>
            <person name="Saunders C.W."/>
            <person name="Shea T."/>
            <person name="Summerbell R.C."/>
            <person name="Xu J."/>
            <person name="Young S."/>
            <person name="Zeng Q."/>
            <person name="Birren B.W."/>
            <person name="Cuomo C.A."/>
            <person name="White T.C."/>
        </authorList>
    </citation>
    <scope>NUCLEOTIDE SEQUENCE [LARGE SCALE GENOMIC DNA]</scope>
    <source>
        <strain evidence="3">ATCC MYA-4604 / CBS 118893</strain>
    </source>
</reference>
<sequence>MTFFRCGLFYGLSPQTNAYSTIVNFNTGTGFRDQPSPQHCAIMSAFHHHLDLAGRRRLGLIDVYERSYLSDEPKQDADTTIVPPQFAPTPMVRSSTLSFSDSSVSSLGGDLKTEVQRMLRETEQSHHPPGQQEHQPQELLQSDGENGDDEYKAKEMWPL</sequence>
<proteinExistence type="predicted"/>
<dbReference type="InParanoid" id="E5R2W9"/>
<feature type="region of interest" description="Disordered" evidence="1">
    <location>
        <begin position="71"/>
        <end position="159"/>
    </location>
</feature>
<dbReference type="eggNOG" id="ENOG502S13E">
    <property type="taxonomic scope" value="Eukaryota"/>
</dbReference>
<dbReference type="RefSeq" id="XP_003176842.1">
    <property type="nucleotide sequence ID" value="XM_003176794.1"/>
</dbReference>
<evidence type="ECO:0000313" key="2">
    <source>
        <dbReference type="EMBL" id="EFQ97890.1"/>
    </source>
</evidence>
<dbReference type="Proteomes" id="UP000002669">
    <property type="component" value="Unassembled WGS sequence"/>
</dbReference>
<feature type="compositionally biased region" description="Low complexity" evidence="1">
    <location>
        <begin position="127"/>
        <end position="142"/>
    </location>
</feature>
<name>E5R2W9_ARTGP</name>
<dbReference type="HOGENOM" id="CLU_1660284_0_0_1"/>
<protein>
    <submittedName>
        <fullName evidence="2">Uncharacterized protein</fullName>
    </submittedName>
</protein>
<accession>E5R2W9</accession>
<feature type="compositionally biased region" description="Basic and acidic residues" evidence="1">
    <location>
        <begin position="149"/>
        <end position="159"/>
    </location>
</feature>
<feature type="compositionally biased region" description="Low complexity" evidence="1">
    <location>
        <begin position="94"/>
        <end position="106"/>
    </location>
</feature>
<evidence type="ECO:0000313" key="3">
    <source>
        <dbReference type="Proteomes" id="UP000002669"/>
    </source>
</evidence>
<gene>
    <name evidence="2" type="ORF">MGYG_00927</name>
</gene>
<dbReference type="EMBL" id="DS989822">
    <property type="protein sequence ID" value="EFQ97890.1"/>
    <property type="molecule type" value="Genomic_DNA"/>
</dbReference>